<dbReference type="Proteomes" id="UP001500191">
    <property type="component" value="Unassembled WGS sequence"/>
</dbReference>
<keyword evidence="2" id="KW-0326">Glycosidase</keyword>
<dbReference type="PANTHER" id="PTHR12304">
    <property type="entry name" value="INOSINE-URIDINE PREFERRING NUCLEOSIDE HYDROLASE"/>
    <property type="match status" value="1"/>
</dbReference>
<dbReference type="InterPro" id="IPR023186">
    <property type="entry name" value="IUNH"/>
</dbReference>
<accession>A0ABN1BM91</accession>
<dbReference type="InterPro" id="IPR001910">
    <property type="entry name" value="Inosine/uridine_hydrolase_dom"/>
</dbReference>
<dbReference type="Gene3D" id="3.90.245.10">
    <property type="entry name" value="Ribonucleoside hydrolase-like"/>
    <property type="match status" value="1"/>
</dbReference>
<evidence type="ECO:0000313" key="4">
    <source>
        <dbReference type="EMBL" id="GAA0500688.1"/>
    </source>
</evidence>
<evidence type="ECO:0000259" key="3">
    <source>
        <dbReference type="Pfam" id="PF01156"/>
    </source>
</evidence>
<dbReference type="CDD" id="cd02651">
    <property type="entry name" value="nuc_hydro_IU_UC_XIUA"/>
    <property type="match status" value="1"/>
</dbReference>
<keyword evidence="1 4" id="KW-0378">Hydrolase</keyword>
<protein>
    <submittedName>
        <fullName evidence="4">Nucleoside hydrolase</fullName>
    </submittedName>
</protein>
<reference evidence="4 5" key="1">
    <citation type="journal article" date="2019" name="Int. J. Syst. Evol. Microbiol.">
        <title>The Global Catalogue of Microorganisms (GCM) 10K type strain sequencing project: providing services to taxonomists for standard genome sequencing and annotation.</title>
        <authorList>
            <consortium name="The Broad Institute Genomics Platform"/>
            <consortium name="The Broad Institute Genome Sequencing Center for Infectious Disease"/>
            <person name="Wu L."/>
            <person name="Ma J."/>
        </authorList>
    </citation>
    <scope>NUCLEOTIDE SEQUENCE [LARGE SCALE GENOMIC DNA]</scope>
    <source>
        <strain evidence="4 5">JCM 14368</strain>
    </source>
</reference>
<comment type="caution">
    <text evidence="4">The sequence shown here is derived from an EMBL/GenBank/DDBJ whole genome shotgun (WGS) entry which is preliminary data.</text>
</comment>
<dbReference type="GO" id="GO:0016787">
    <property type="term" value="F:hydrolase activity"/>
    <property type="evidence" value="ECO:0007669"/>
    <property type="project" value="UniProtKB-KW"/>
</dbReference>
<organism evidence="4 5">
    <name type="scientific">Deinococcus depolymerans</name>
    <dbReference type="NCBI Taxonomy" id="392408"/>
    <lineage>
        <taxon>Bacteria</taxon>
        <taxon>Thermotogati</taxon>
        <taxon>Deinococcota</taxon>
        <taxon>Deinococci</taxon>
        <taxon>Deinococcales</taxon>
        <taxon>Deinococcaceae</taxon>
        <taxon>Deinococcus</taxon>
    </lineage>
</organism>
<gene>
    <name evidence="4" type="ORF">GCM10008937_05150</name>
</gene>
<dbReference type="EMBL" id="BAAADB010000003">
    <property type="protein sequence ID" value="GAA0500688.1"/>
    <property type="molecule type" value="Genomic_DNA"/>
</dbReference>
<dbReference type="Pfam" id="PF01156">
    <property type="entry name" value="IU_nuc_hydro"/>
    <property type="match status" value="1"/>
</dbReference>
<name>A0ABN1BM91_9DEIO</name>
<feature type="domain" description="Inosine/uridine-preferring nucleoside hydrolase" evidence="3">
    <location>
        <begin position="18"/>
        <end position="315"/>
    </location>
</feature>
<dbReference type="PANTHER" id="PTHR12304:SF4">
    <property type="entry name" value="URIDINE NUCLEOSIDASE"/>
    <property type="match status" value="1"/>
</dbReference>
<evidence type="ECO:0000256" key="1">
    <source>
        <dbReference type="ARBA" id="ARBA00022801"/>
    </source>
</evidence>
<sequence>MLPAMTDRTPARPAPLPVIFDGDPGLDDAVGWLLALGSFEDVQVLGFTAVHGNVPLALTTRNAGVVLALSGEAGRDVPYFAGADRPLLREGVTAAGVHGATGLPAAGLPEPLRAPEAEHAVDFIIRTVRARPGEVTLVATGPLTNVALALRLAPDIAPLIREIVWMGGSTGHGNRTPAAEFNALVDPHAAQIVFGAGVPLRMVGLNVTMQAVATPDRVAALRALGNRAGAACAELLTFYAGVYRDRYGLSGGALHDPLAVAAAFRPDLLDWQSMHVQVETQEGLNLGRTVCDLYGVTGRPANAQVAVGVRDREFFTLLLERIARLP</sequence>
<proteinExistence type="predicted"/>
<evidence type="ECO:0000313" key="5">
    <source>
        <dbReference type="Proteomes" id="UP001500191"/>
    </source>
</evidence>
<keyword evidence="5" id="KW-1185">Reference proteome</keyword>
<evidence type="ECO:0000256" key="2">
    <source>
        <dbReference type="ARBA" id="ARBA00023295"/>
    </source>
</evidence>
<dbReference type="InterPro" id="IPR036452">
    <property type="entry name" value="Ribo_hydro-like"/>
</dbReference>
<dbReference type="SUPFAM" id="SSF53590">
    <property type="entry name" value="Nucleoside hydrolase"/>
    <property type="match status" value="1"/>
</dbReference>